<dbReference type="InterPro" id="IPR005754">
    <property type="entry name" value="Sortase"/>
</dbReference>
<dbReference type="EMBL" id="MHOX01000038">
    <property type="protein sequence ID" value="OGZ70007.1"/>
    <property type="molecule type" value="Genomic_DNA"/>
</dbReference>
<dbReference type="Proteomes" id="UP000176308">
    <property type="component" value="Unassembled WGS sequence"/>
</dbReference>
<organism evidence="2 3">
    <name type="scientific">Candidatus Staskawiczbacteria bacterium RIFCSPLOWO2_01_FULL_33_9</name>
    <dbReference type="NCBI Taxonomy" id="1802211"/>
    <lineage>
        <taxon>Bacteria</taxon>
        <taxon>Candidatus Staskawicziibacteriota</taxon>
    </lineage>
</organism>
<feature type="non-terminal residue" evidence="2">
    <location>
        <position position="1"/>
    </location>
</feature>
<name>A0A1G2I5V6_9BACT</name>
<evidence type="ECO:0000256" key="1">
    <source>
        <dbReference type="ARBA" id="ARBA00022801"/>
    </source>
</evidence>
<dbReference type="InterPro" id="IPR042003">
    <property type="entry name" value="Sortase_E"/>
</dbReference>
<dbReference type="CDD" id="cd05830">
    <property type="entry name" value="Sortase_E"/>
    <property type="match status" value="1"/>
</dbReference>
<evidence type="ECO:0008006" key="4">
    <source>
        <dbReference type="Google" id="ProtNLM"/>
    </source>
</evidence>
<dbReference type="GO" id="GO:0016787">
    <property type="term" value="F:hydrolase activity"/>
    <property type="evidence" value="ECO:0007669"/>
    <property type="project" value="UniProtKB-KW"/>
</dbReference>
<evidence type="ECO:0000313" key="3">
    <source>
        <dbReference type="Proteomes" id="UP000176308"/>
    </source>
</evidence>
<dbReference type="AlphaFoldDB" id="A0A1G2I5V6"/>
<comment type="caution">
    <text evidence="2">The sequence shown here is derived from an EMBL/GenBank/DDBJ whole genome shotgun (WGS) entry which is preliminary data.</text>
</comment>
<gene>
    <name evidence="2" type="ORF">A2904_02455</name>
</gene>
<accession>A0A1G2I5V6</accession>
<dbReference type="SUPFAM" id="SSF63817">
    <property type="entry name" value="Sortase"/>
    <property type="match status" value="1"/>
</dbReference>
<dbReference type="InterPro" id="IPR023365">
    <property type="entry name" value="Sortase_dom-sf"/>
</dbReference>
<evidence type="ECO:0000313" key="2">
    <source>
        <dbReference type="EMBL" id="OGZ70007.1"/>
    </source>
</evidence>
<proteinExistence type="predicted"/>
<dbReference type="Pfam" id="PF04203">
    <property type="entry name" value="Sortase"/>
    <property type="match status" value="1"/>
</dbReference>
<keyword evidence="1" id="KW-0378">Hydrolase</keyword>
<protein>
    <recommendedName>
        <fullName evidence="4">Sortase</fullName>
    </recommendedName>
</protein>
<dbReference type="Gene3D" id="2.40.260.10">
    <property type="entry name" value="Sortase"/>
    <property type="match status" value="1"/>
</dbReference>
<reference evidence="2 3" key="1">
    <citation type="journal article" date="2016" name="Nat. Commun.">
        <title>Thousands of microbial genomes shed light on interconnected biogeochemical processes in an aquifer system.</title>
        <authorList>
            <person name="Anantharaman K."/>
            <person name="Brown C.T."/>
            <person name="Hug L.A."/>
            <person name="Sharon I."/>
            <person name="Castelle C.J."/>
            <person name="Probst A.J."/>
            <person name="Thomas B.C."/>
            <person name="Singh A."/>
            <person name="Wilkins M.J."/>
            <person name="Karaoz U."/>
            <person name="Brodie E.L."/>
            <person name="Williams K.H."/>
            <person name="Hubbard S.S."/>
            <person name="Banfield J.F."/>
        </authorList>
    </citation>
    <scope>NUCLEOTIDE SEQUENCE [LARGE SCALE GENOMIC DNA]</scope>
</reference>
<sequence>IVNWNSISWVFNYRTVSSIFYDFFNPYQNIYASSTFVTNDGKQTKYSYSPEIDVLRIPSLGILAPVILPKNPDILAVTNDLNNGVVYYPGSVLPGQVGQIVVLGHSAPTNWPKIRYDWVFSDLNDLSYGDQIHLYFDNKEYIYSVREKKILKKGEEITPTSLVNNGNVLVLVSCWPPGKNLQRIAVQAELVTY</sequence>